<gene>
    <name evidence="1" type="ORF">LOAG_00701</name>
</gene>
<dbReference type="AlphaFoldDB" id="A0A1S0UAK9"/>
<dbReference type="KEGG" id="loa:LOAG_00701"/>
<accession>A0A1S0UAK9</accession>
<name>A0A1S0UAK9_LOALO</name>
<dbReference type="EMBL" id="JH712075">
    <property type="protein sequence ID" value="EFO27787.1"/>
    <property type="molecule type" value="Genomic_DNA"/>
</dbReference>
<protein>
    <submittedName>
        <fullName evidence="1">Uncharacterized protein</fullName>
    </submittedName>
</protein>
<proteinExistence type="predicted"/>
<reference evidence="1" key="1">
    <citation type="submission" date="2012-04" db="EMBL/GenBank/DDBJ databases">
        <title>The Genome Sequence of Loa loa.</title>
        <authorList>
            <consortium name="The Broad Institute Genome Sequencing Platform"/>
            <consortium name="Broad Institute Genome Sequencing Center for Infectious Disease"/>
            <person name="Nutman T.B."/>
            <person name="Fink D.L."/>
            <person name="Russ C."/>
            <person name="Young S."/>
            <person name="Zeng Q."/>
            <person name="Gargeya S."/>
            <person name="Alvarado L."/>
            <person name="Berlin A."/>
            <person name="Chapman S.B."/>
            <person name="Chen Z."/>
            <person name="Freedman E."/>
            <person name="Gellesch M."/>
            <person name="Goldberg J."/>
            <person name="Griggs A."/>
            <person name="Gujja S."/>
            <person name="Heilman E.R."/>
            <person name="Heiman D."/>
            <person name="Howarth C."/>
            <person name="Mehta T."/>
            <person name="Neiman D."/>
            <person name="Pearson M."/>
            <person name="Roberts A."/>
            <person name="Saif S."/>
            <person name="Shea T."/>
            <person name="Shenoy N."/>
            <person name="Sisk P."/>
            <person name="Stolte C."/>
            <person name="Sykes S."/>
            <person name="White J."/>
            <person name="Yandava C."/>
            <person name="Haas B."/>
            <person name="Henn M.R."/>
            <person name="Nusbaum C."/>
            <person name="Birren B."/>
        </authorList>
    </citation>
    <scope>NUCLEOTIDE SEQUENCE [LARGE SCALE GENOMIC DNA]</scope>
</reference>
<dbReference type="InParanoid" id="A0A1S0UAK9"/>
<evidence type="ECO:0000313" key="1">
    <source>
        <dbReference type="EMBL" id="EFO27787.1"/>
    </source>
</evidence>
<dbReference type="CTD" id="9938069"/>
<dbReference type="GeneID" id="9938069"/>
<organism evidence="1">
    <name type="scientific">Loa loa</name>
    <name type="common">Eye worm</name>
    <name type="synonym">Filaria loa</name>
    <dbReference type="NCBI Taxonomy" id="7209"/>
    <lineage>
        <taxon>Eukaryota</taxon>
        <taxon>Metazoa</taxon>
        <taxon>Ecdysozoa</taxon>
        <taxon>Nematoda</taxon>
        <taxon>Chromadorea</taxon>
        <taxon>Rhabditida</taxon>
        <taxon>Spirurina</taxon>
        <taxon>Spiruromorpha</taxon>
        <taxon>Filarioidea</taxon>
        <taxon>Onchocercidae</taxon>
        <taxon>Loa</taxon>
    </lineage>
</organism>
<sequence length="101" mass="11078">MRTTSECSLTDASDSISGCCVFCSPLSFPIDLMTLNNDATNTMRHVHKENQVPRITVLISFGEITQHTEAGRKSRGSLLGRKSSYSLFNEADKQATCCIVC</sequence>
<dbReference type="RefSeq" id="XP_003136289.1">
    <property type="nucleotide sequence ID" value="XM_003136241.1"/>
</dbReference>